<dbReference type="InterPro" id="IPR050228">
    <property type="entry name" value="Carboxylesterase_BioH"/>
</dbReference>
<proteinExistence type="predicted"/>
<sequence>MAGDGAAGVLLVHGAGGSAEAHFGGLTARLGDRRRIVACALPDEPGADPDAVVDGFAAAAGAAGLDSFAVCGYSLGAPLAVRLAVRHPGRVRALALCAPFARADARMRLAVSVWRGLYEAGLTGLLAEQLALTGLGPRFLERHPLRLLRAALALAPAPPAGTPAHLDLAERIDVREDLARLAVPALVVVTGGDPLVAPDRQRALAAAVPGAETAELDTGHLPFWEDPEGWAEVLAGFLERFPGPVPEETGVR</sequence>
<dbReference type="RefSeq" id="WP_189980354.1">
    <property type="nucleotide sequence ID" value="NZ_BMUL01000012.1"/>
</dbReference>
<evidence type="ECO:0000259" key="1">
    <source>
        <dbReference type="Pfam" id="PF12697"/>
    </source>
</evidence>
<dbReference type="InterPro" id="IPR029058">
    <property type="entry name" value="AB_hydrolase_fold"/>
</dbReference>
<name>A0A918T540_9ACTN</name>
<comment type="caution">
    <text evidence="2">The sequence shown here is derived from an EMBL/GenBank/DDBJ whole genome shotgun (WGS) entry which is preliminary data.</text>
</comment>
<dbReference type="GO" id="GO:0016787">
    <property type="term" value="F:hydrolase activity"/>
    <property type="evidence" value="ECO:0007669"/>
    <property type="project" value="UniProtKB-KW"/>
</dbReference>
<reference evidence="2" key="2">
    <citation type="submission" date="2020-09" db="EMBL/GenBank/DDBJ databases">
        <authorList>
            <person name="Sun Q."/>
            <person name="Ohkuma M."/>
        </authorList>
    </citation>
    <scope>NUCLEOTIDE SEQUENCE</scope>
    <source>
        <strain evidence="2">JCM 4518</strain>
    </source>
</reference>
<reference evidence="2" key="1">
    <citation type="journal article" date="2014" name="Int. J. Syst. Evol. Microbiol.">
        <title>Complete genome sequence of Corynebacterium casei LMG S-19264T (=DSM 44701T), isolated from a smear-ripened cheese.</title>
        <authorList>
            <consortium name="US DOE Joint Genome Institute (JGI-PGF)"/>
            <person name="Walter F."/>
            <person name="Albersmeier A."/>
            <person name="Kalinowski J."/>
            <person name="Ruckert C."/>
        </authorList>
    </citation>
    <scope>NUCLEOTIDE SEQUENCE</scope>
    <source>
        <strain evidence="2">JCM 4518</strain>
    </source>
</reference>
<dbReference type="AlphaFoldDB" id="A0A918T540"/>
<accession>A0A918T540</accession>
<gene>
    <name evidence="2" type="ORF">GCM10010305_45640</name>
</gene>
<dbReference type="EMBL" id="BMUL01000012">
    <property type="protein sequence ID" value="GHA96961.1"/>
    <property type="molecule type" value="Genomic_DNA"/>
</dbReference>
<feature type="domain" description="AB hydrolase-1" evidence="1">
    <location>
        <begin position="9"/>
        <end position="232"/>
    </location>
</feature>
<keyword evidence="2" id="KW-0378">Hydrolase</keyword>
<dbReference type="SUPFAM" id="SSF53474">
    <property type="entry name" value="alpha/beta-Hydrolases"/>
    <property type="match status" value="1"/>
</dbReference>
<dbReference type="Proteomes" id="UP000644020">
    <property type="component" value="Unassembled WGS sequence"/>
</dbReference>
<keyword evidence="3" id="KW-1185">Reference proteome</keyword>
<evidence type="ECO:0000313" key="3">
    <source>
        <dbReference type="Proteomes" id="UP000644020"/>
    </source>
</evidence>
<dbReference type="PANTHER" id="PTHR43194:SF5">
    <property type="entry name" value="PIMELOYL-[ACYL-CARRIER PROTEIN] METHYL ESTER ESTERASE"/>
    <property type="match status" value="1"/>
</dbReference>
<organism evidence="2 3">
    <name type="scientific">Streptomyces termitum</name>
    <dbReference type="NCBI Taxonomy" id="67368"/>
    <lineage>
        <taxon>Bacteria</taxon>
        <taxon>Bacillati</taxon>
        <taxon>Actinomycetota</taxon>
        <taxon>Actinomycetes</taxon>
        <taxon>Kitasatosporales</taxon>
        <taxon>Streptomycetaceae</taxon>
        <taxon>Streptomyces</taxon>
    </lineage>
</organism>
<dbReference type="InterPro" id="IPR000073">
    <property type="entry name" value="AB_hydrolase_1"/>
</dbReference>
<dbReference type="PANTHER" id="PTHR43194">
    <property type="entry name" value="HYDROLASE ALPHA/BETA FOLD FAMILY"/>
    <property type="match status" value="1"/>
</dbReference>
<dbReference type="Gene3D" id="3.40.50.1820">
    <property type="entry name" value="alpha/beta hydrolase"/>
    <property type="match status" value="1"/>
</dbReference>
<dbReference type="Pfam" id="PF12697">
    <property type="entry name" value="Abhydrolase_6"/>
    <property type="match status" value="1"/>
</dbReference>
<evidence type="ECO:0000313" key="2">
    <source>
        <dbReference type="EMBL" id="GHA96961.1"/>
    </source>
</evidence>
<protein>
    <submittedName>
        <fullName evidence="2">Alpha/beta hydrolase</fullName>
    </submittedName>
</protein>